<gene>
    <name evidence="2" type="ORF">CYCCA115_LOCUS8615</name>
</gene>
<evidence type="ECO:0000313" key="3">
    <source>
        <dbReference type="Proteomes" id="UP001295423"/>
    </source>
</evidence>
<proteinExistence type="predicted"/>
<dbReference type="EMBL" id="CAKOGP040001139">
    <property type="protein sequence ID" value="CAJ1943815.1"/>
    <property type="molecule type" value="Genomic_DNA"/>
</dbReference>
<evidence type="ECO:0000256" key="1">
    <source>
        <dbReference type="SAM" id="MobiDB-lite"/>
    </source>
</evidence>
<accession>A0AAD2FJA5</accession>
<feature type="non-terminal residue" evidence="2">
    <location>
        <position position="1"/>
    </location>
</feature>
<feature type="region of interest" description="Disordered" evidence="1">
    <location>
        <begin position="326"/>
        <end position="354"/>
    </location>
</feature>
<comment type="caution">
    <text evidence="2">The sequence shown here is derived from an EMBL/GenBank/DDBJ whole genome shotgun (WGS) entry which is preliminary data.</text>
</comment>
<feature type="region of interest" description="Disordered" evidence="1">
    <location>
        <begin position="119"/>
        <end position="148"/>
    </location>
</feature>
<dbReference type="Proteomes" id="UP001295423">
    <property type="component" value="Unassembled WGS sequence"/>
</dbReference>
<keyword evidence="3" id="KW-1185">Reference proteome</keyword>
<evidence type="ECO:0000313" key="2">
    <source>
        <dbReference type="EMBL" id="CAJ1943815.1"/>
    </source>
</evidence>
<reference evidence="2" key="1">
    <citation type="submission" date="2023-08" db="EMBL/GenBank/DDBJ databases">
        <authorList>
            <person name="Audoor S."/>
            <person name="Bilcke G."/>
        </authorList>
    </citation>
    <scope>NUCLEOTIDE SEQUENCE</scope>
</reference>
<feature type="compositionally biased region" description="Polar residues" evidence="1">
    <location>
        <begin position="339"/>
        <end position="354"/>
    </location>
</feature>
<sequence length="354" mass="39148">RLALECVQSTTTSFSLAKAGFSLAKAGFSLAKAGFSLPKACLPLADTSPTCSMKTAAVSLYQEELAKNKEKLRITNQRLANANVKLSCIKTPDPVKRRMDTFDDDDDEPVAKQLKFGIELPSPLPTPSQGVDDMEDMEQEKDYSPKTNNDHPLFDALAQPTSSEVATKASLKGLRLCHAIESLHTLQKLNTRQLHSSNISDDDVIPKKEKSKLRYCLELADYVITEDQRAELATVGLSEVVVKQLAYDIELSSFNKLYEFEGSDIGTATKSKRLVRATKTVSAMAGRVHKYKTLLAKNTTSQTAAREVAQISLIERQEYLTRVHSNKNPADEAKPQKATFFSSWSANRNNTKGR</sequence>
<dbReference type="AlphaFoldDB" id="A0AAD2FJA5"/>
<name>A0AAD2FJA5_9STRA</name>
<organism evidence="2 3">
    <name type="scientific">Cylindrotheca closterium</name>
    <dbReference type="NCBI Taxonomy" id="2856"/>
    <lineage>
        <taxon>Eukaryota</taxon>
        <taxon>Sar</taxon>
        <taxon>Stramenopiles</taxon>
        <taxon>Ochrophyta</taxon>
        <taxon>Bacillariophyta</taxon>
        <taxon>Bacillariophyceae</taxon>
        <taxon>Bacillariophycidae</taxon>
        <taxon>Bacillariales</taxon>
        <taxon>Bacillariaceae</taxon>
        <taxon>Cylindrotheca</taxon>
    </lineage>
</organism>
<protein>
    <submittedName>
        <fullName evidence="2">Uncharacterized protein</fullName>
    </submittedName>
</protein>